<dbReference type="RefSeq" id="WP_163893742.1">
    <property type="nucleotide sequence ID" value="NZ_JAAFYS010000002.1"/>
</dbReference>
<dbReference type="InterPro" id="IPR042092">
    <property type="entry name" value="PsdUridine_s_RsuA/RluB/E/F_cat"/>
</dbReference>
<dbReference type="InterPro" id="IPR000748">
    <property type="entry name" value="PsdUridine_synth_RsuA/RluB/E/F"/>
</dbReference>
<dbReference type="NCBIfam" id="TIGR00093">
    <property type="entry name" value="pseudouridine synthase"/>
    <property type="match status" value="1"/>
</dbReference>
<dbReference type="GO" id="GO:0140098">
    <property type="term" value="F:catalytic activity, acting on RNA"/>
    <property type="evidence" value="ECO:0007669"/>
    <property type="project" value="UniProtKB-ARBA"/>
</dbReference>
<dbReference type="EC" id="5.4.99.-" evidence="3"/>
<proteinExistence type="inferred from homology"/>
<dbReference type="GO" id="GO:0009982">
    <property type="term" value="F:pseudouridine synthase activity"/>
    <property type="evidence" value="ECO:0007669"/>
    <property type="project" value="InterPro"/>
</dbReference>
<dbReference type="SUPFAM" id="SSF55120">
    <property type="entry name" value="Pseudouridine synthase"/>
    <property type="match status" value="1"/>
</dbReference>
<dbReference type="Gene3D" id="3.30.70.580">
    <property type="entry name" value="Pseudouridine synthase I, catalytic domain, N-terminal subdomain"/>
    <property type="match status" value="1"/>
</dbReference>
<dbReference type="Proteomes" id="UP000474757">
    <property type="component" value="Unassembled WGS sequence"/>
</dbReference>
<sequence length="180" mass="20290">MARVILFNKPFGVLSQFTDVKSPSPRPTLSAFIDVPSVYPAGRLDRDSEGLMVLTDDGALQAQLSSPRHKTAKRYLAQVEGAPEEADLEPLRRGIALKDGPCRPAPCRLIEPPALWERDPPVRFRKSVPDRWLQIELTEGRNRQVRRMCAAIGFPVLRLVRWRLGDWSVEGLAPGEWREA</sequence>
<evidence type="ECO:0000313" key="5">
    <source>
        <dbReference type="EMBL" id="NDV00717.1"/>
    </source>
</evidence>
<dbReference type="InterPro" id="IPR018496">
    <property type="entry name" value="PsdUridine_synth_RsuA/RluB_CS"/>
</dbReference>
<dbReference type="InterPro" id="IPR020103">
    <property type="entry name" value="PsdUridine_synth_cat_dom_sf"/>
</dbReference>
<evidence type="ECO:0000256" key="3">
    <source>
        <dbReference type="RuleBase" id="RU003887"/>
    </source>
</evidence>
<name>A0A6B2JPV9_9RHOB</name>
<dbReference type="PANTHER" id="PTHR47683">
    <property type="entry name" value="PSEUDOURIDINE SYNTHASE FAMILY PROTEIN-RELATED"/>
    <property type="match status" value="1"/>
</dbReference>
<protein>
    <recommendedName>
        <fullName evidence="3">Pseudouridine synthase</fullName>
        <ecNumber evidence="3">5.4.99.-</ecNumber>
    </recommendedName>
</protein>
<dbReference type="InterPro" id="IPR006145">
    <property type="entry name" value="PsdUridine_synth_RsuA/RluA"/>
</dbReference>
<dbReference type="Gene3D" id="3.30.70.1560">
    <property type="entry name" value="Alpha-L RNA-binding motif"/>
    <property type="match status" value="1"/>
</dbReference>
<keyword evidence="6" id="KW-1185">Reference proteome</keyword>
<dbReference type="GO" id="GO:0006364">
    <property type="term" value="P:rRNA processing"/>
    <property type="evidence" value="ECO:0007669"/>
    <property type="project" value="UniProtKB-ARBA"/>
</dbReference>
<dbReference type="GO" id="GO:0001522">
    <property type="term" value="P:pseudouridine synthesis"/>
    <property type="evidence" value="ECO:0007669"/>
    <property type="project" value="InterPro"/>
</dbReference>
<evidence type="ECO:0000313" key="6">
    <source>
        <dbReference type="Proteomes" id="UP000474757"/>
    </source>
</evidence>
<dbReference type="GO" id="GO:0003723">
    <property type="term" value="F:RNA binding"/>
    <property type="evidence" value="ECO:0007669"/>
    <property type="project" value="InterPro"/>
</dbReference>
<dbReference type="AlphaFoldDB" id="A0A6B2JPV9"/>
<dbReference type="PROSITE" id="PS01149">
    <property type="entry name" value="PSI_RSU"/>
    <property type="match status" value="1"/>
</dbReference>
<evidence type="ECO:0000256" key="1">
    <source>
        <dbReference type="ARBA" id="ARBA00008348"/>
    </source>
</evidence>
<feature type="domain" description="Pseudouridine synthase RsuA/RluA-like" evidence="4">
    <location>
        <begin position="4"/>
        <end position="151"/>
    </location>
</feature>
<comment type="similarity">
    <text evidence="1 3">Belongs to the pseudouridine synthase RsuA family.</text>
</comment>
<keyword evidence="2 3" id="KW-0413">Isomerase</keyword>
<accession>A0A6B2JPV9</accession>
<comment type="caution">
    <text evidence="5">The sequence shown here is derived from an EMBL/GenBank/DDBJ whole genome shotgun (WGS) entry which is preliminary data.</text>
</comment>
<dbReference type="EMBL" id="JAAGAB010000002">
    <property type="protein sequence ID" value="NDV00717.1"/>
    <property type="molecule type" value="Genomic_DNA"/>
</dbReference>
<dbReference type="InterPro" id="IPR050343">
    <property type="entry name" value="RsuA_PseudoU_synthase"/>
</dbReference>
<dbReference type="InterPro" id="IPR020094">
    <property type="entry name" value="TruA/RsuA/RluB/E/F_N"/>
</dbReference>
<organism evidence="5 6">
    <name type="scientific">Pseudoroseicyclus tamaricis</name>
    <dbReference type="NCBI Taxonomy" id="2705421"/>
    <lineage>
        <taxon>Bacteria</taxon>
        <taxon>Pseudomonadati</taxon>
        <taxon>Pseudomonadota</taxon>
        <taxon>Alphaproteobacteria</taxon>
        <taxon>Rhodobacterales</taxon>
        <taxon>Paracoccaceae</taxon>
        <taxon>Pseudoroseicyclus</taxon>
    </lineage>
</organism>
<reference evidence="5 6" key="1">
    <citation type="submission" date="2020-02" db="EMBL/GenBank/DDBJ databases">
        <title>Pseudoroseicyclus tamarix, sp. nov., isolated from offshore sediment of a Tamarix chinensis forest.</title>
        <authorList>
            <person name="Gai Y."/>
        </authorList>
    </citation>
    <scope>NUCLEOTIDE SEQUENCE [LARGE SCALE GENOMIC DNA]</scope>
    <source>
        <strain evidence="5 6">CLL3-39</strain>
    </source>
</reference>
<dbReference type="Pfam" id="PF00849">
    <property type="entry name" value="PseudoU_synth_2"/>
    <property type="match status" value="1"/>
</dbReference>
<gene>
    <name evidence="5" type="ORF">GZA08_07015</name>
</gene>
<evidence type="ECO:0000259" key="4">
    <source>
        <dbReference type="Pfam" id="PF00849"/>
    </source>
</evidence>
<evidence type="ECO:0000256" key="2">
    <source>
        <dbReference type="ARBA" id="ARBA00023235"/>
    </source>
</evidence>
<dbReference type="PANTHER" id="PTHR47683:SF2">
    <property type="entry name" value="RNA-BINDING S4 DOMAIN-CONTAINING PROTEIN"/>
    <property type="match status" value="1"/>
</dbReference>